<comment type="caution">
    <text evidence="3">The sequence shown here is derived from an EMBL/GenBank/DDBJ whole genome shotgun (WGS) entry which is preliminary data.</text>
</comment>
<accession>A0A1F7WV36</accession>
<evidence type="ECO:0000256" key="1">
    <source>
        <dbReference type="SAM" id="Coils"/>
    </source>
</evidence>
<evidence type="ECO:0000256" key="2">
    <source>
        <dbReference type="SAM" id="MobiDB-lite"/>
    </source>
</evidence>
<proteinExistence type="predicted"/>
<dbReference type="STRING" id="1817813.A2008_10805"/>
<gene>
    <name evidence="3" type="ORF">A2008_10805</name>
</gene>
<evidence type="ECO:0000313" key="3">
    <source>
        <dbReference type="EMBL" id="OGM06309.1"/>
    </source>
</evidence>
<evidence type="ECO:0000313" key="4">
    <source>
        <dbReference type="Proteomes" id="UP000178735"/>
    </source>
</evidence>
<name>A0A1F7WV36_9BACT</name>
<keyword evidence="1" id="KW-0175">Coiled coil</keyword>
<dbReference type="Proteomes" id="UP000178735">
    <property type="component" value="Unassembled WGS sequence"/>
</dbReference>
<reference evidence="3 4" key="1">
    <citation type="journal article" date="2016" name="Nat. Commun.">
        <title>Thousands of microbial genomes shed light on interconnected biogeochemical processes in an aquifer system.</title>
        <authorList>
            <person name="Anantharaman K."/>
            <person name="Brown C.T."/>
            <person name="Hug L.A."/>
            <person name="Sharon I."/>
            <person name="Castelle C.J."/>
            <person name="Probst A.J."/>
            <person name="Thomas B.C."/>
            <person name="Singh A."/>
            <person name="Wilkins M.J."/>
            <person name="Karaoz U."/>
            <person name="Brodie E.L."/>
            <person name="Williams K.H."/>
            <person name="Hubbard S.S."/>
            <person name="Banfield J.F."/>
        </authorList>
    </citation>
    <scope>NUCLEOTIDE SEQUENCE [LARGE SCALE GENOMIC DNA]</scope>
</reference>
<dbReference type="EMBL" id="MGFH01000069">
    <property type="protein sequence ID" value="OGM06309.1"/>
    <property type="molecule type" value="Genomic_DNA"/>
</dbReference>
<dbReference type="AlphaFoldDB" id="A0A1F7WV36"/>
<sequence>MPNLNGMGPNNDPNWVCRRPNGQDGNIGRGGRGNFCRFGSGMGAGRGAGFFRGYNPAAQQPVEARTDQTAEIEALKEKLASLEQAFSKMKDETGEY</sequence>
<feature type="coiled-coil region" evidence="1">
    <location>
        <begin position="65"/>
        <end position="92"/>
    </location>
</feature>
<organism evidence="3 4">
    <name type="scientific">Candidatus Wallbacteria bacterium GWC2_49_35</name>
    <dbReference type="NCBI Taxonomy" id="1817813"/>
    <lineage>
        <taxon>Bacteria</taxon>
        <taxon>Candidatus Walliibacteriota</taxon>
    </lineage>
</organism>
<feature type="region of interest" description="Disordered" evidence="2">
    <location>
        <begin position="1"/>
        <end position="30"/>
    </location>
</feature>
<protein>
    <submittedName>
        <fullName evidence="3">Uncharacterized protein</fullName>
    </submittedName>
</protein>